<name>K9WPQ0_9CYAN</name>
<accession>K9WPQ0</accession>
<reference evidence="1 2" key="1">
    <citation type="submission" date="2012-06" db="EMBL/GenBank/DDBJ databases">
        <title>Finished plasmid 2 of genome of Microcoleus sp. PCC 7113.</title>
        <authorList>
            <consortium name="US DOE Joint Genome Institute"/>
            <person name="Gugger M."/>
            <person name="Coursin T."/>
            <person name="Rippka R."/>
            <person name="Tandeau De Marsac N."/>
            <person name="Huntemann M."/>
            <person name="Wei C.-L."/>
            <person name="Han J."/>
            <person name="Detter J.C."/>
            <person name="Han C."/>
            <person name="Tapia R."/>
            <person name="Chen A."/>
            <person name="Kyrpides N."/>
            <person name="Mavromatis K."/>
            <person name="Markowitz V."/>
            <person name="Szeto E."/>
            <person name="Ivanova N."/>
            <person name="Pagani I."/>
            <person name="Pati A."/>
            <person name="Goodwin L."/>
            <person name="Nordberg H.P."/>
            <person name="Cantor M.N."/>
            <person name="Hua S.X."/>
            <person name="Woyke T."/>
            <person name="Kerfeld C.A."/>
        </authorList>
    </citation>
    <scope>NUCLEOTIDE SEQUENCE [LARGE SCALE GENOMIC DNA]</scope>
    <source>
        <strain evidence="1 2">PCC 7113</strain>
        <plasmid evidence="1 2">pMIC7113.02</plasmid>
    </source>
</reference>
<keyword evidence="2" id="KW-1185">Reference proteome</keyword>
<geneLocation type="plasmid" evidence="1 2">
    <name>pMIC7113.02</name>
</geneLocation>
<dbReference type="HOGENOM" id="CLU_3330237_0_0_3"/>
<proteinExistence type="predicted"/>
<dbReference type="Proteomes" id="UP000010471">
    <property type="component" value="Plasmid pMIC7113.02"/>
</dbReference>
<dbReference type="EMBL" id="CP003632">
    <property type="protein sequence ID" value="AFZ22143.1"/>
    <property type="molecule type" value="Genomic_DNA"/>
</dbReference>
<gene>
    <name evidence="1" type="ORF">Mic7113_6569</name>
</gene>
<protein>
    <submittedName>
        <fullName evidence="1">Uncharacterized protein</fullName>
    </submittedName>
</protein>
<evidence type="ECO:0000313" key="2">
    <source>
        <dbReference type="Proteomes" id="UP000010471"/>
    </source>
</evidence>
<sequence>MKNDAHHSIHWTELDVLRGLAALLMILNHLGYKILAPN</sequence>
<dbReference type="KEGG" id="mic:Mic7113_6569"/>
<organism evidence="1 2">
    <name type="scientific">Allocoleopsis franciscana PCC 7113</name>
    <dbReference type="NCBI Taxonomy" id="1173027"/>
    <lineage>
        <taxon>Bacteria</taxon>
        <taxon>Bacillati</taxon>
        <taxon>Cyanobacteriota</taxon>
        <taxon>Cyanophyceae</taxon>
        <taxon>Coleofasciculales</taxon>
        <taxon>Coleofasciculaceae</taxon>
        <taxon>Allocoleopsis</taxon>
        <taxon>Allocoleopsis franciscana</taxon>
    </lineage>
</organism>
<keyword evidence="1" id="KW-0614">Plasmid</keyword>
<dbReference type="AlphaFoldDB" id="K9WPQ0"/>
<evidence type="ECO:0000313" key="1">
    <source>
        <dbReference type="EMBL" id="AFZ22143.1"/>
    </source>
</evidence>